<dbReference type="EMBL" id="ML733661">
    <property type="protein sequence ID" value="KAB8213225.1"/>
    <property type="molecule type" value="Genomic_DNA"/>
</dbReference>
<sequence>MVLSVSEWHLRPLGSAKLCTPAMKSAYELRAPPSIRVLCMVGLGLSVIAVTRYEILVALSDTLKESSHTLDNSVLRQIAVNYFHSELIPQNSNSATYITANPEAQRTTQQEQGTTEALRGDVYELSLEDLKQIIESGHISGSIILTDTYGVNTTPFITIKITNELTDKLITNRPRVAWINSRS</sequence>
<proteinExistence type="predicted"/>
<dbReference type="AlphaFoldDB" id="A0A5N6E7Z9"/>
<evidence type="ECO:0000313" key="2">
    <source>
        <dbReference type="Proteomes" id="UP000326799"/>
    </source>
</evidence>
<gene>
    <name evidence="1" type="ORF">BDV33DRAFT_185179</name>
</gene>
<evidence type="ECO:0000313" key="1">
    <source>
        <dbReference type="EMBL" id="KAB8213225.1"/>
    </source>
</evidence>
<name>A0A5N6E7Z9_9EURO</name>
<keyword evidence="2" id="KW-1185">Reference proteome</keyword>
<organism evidence="1 2">
    <name type="scientific">Aspergillus novoparasiticus</name>
    <dbReference type="NCBI Taxonomy" id="986946"/>
    <lineage>
        <taxon>Eukaryota</taxon>
        <taxon>Fungi</taxon>
        <taxon>Dikarya</taxon>
        <taxon>Ascomycota</taxon>
        <taxon>Pezizomycotina</taxon>
        <taxon>Eurotiomycetes</taxon>
        <taxon>Eurotiomycetidae</taxon>
        <taxon>Eurotiales</taxon>
        <taxon>Aspergillaceae</taxon>
        <taxon>Aspergillus</taxon>
        <taxon>Aspergillus subgen. Circumdati</taxon>
    </lineage>
</organism>
<accession>A0A5N6E7Z9</accession>
<dbReference type="Proteomes" id="UP000326799">
    <property type="component" value="Unassembled WGS sequence"/>
</dbReference>
<reference evidence="1 2" key="1">
    <citation type="submission" date="2019-04" db="EMBL/GenBank/DDBJ databases">
        <title>Fungal friends and foes A comparative genomics study of 23 Aspergillus species from section Flavi.</title>
        <authorList>
            <consortium name="DOE Joint Genome Institute"/>
            <person name="Kjaerbolling I."/>
            <person name="Vesth T.C."/>
            <person name="Frisvad J.C."/>
            <person name="Nybo J.L."/>
            <person name="Theobald S."/>
            <person name="Kildgaard S."/>
            <person name="Petersen T.I."/>
            <person name="Kuo A."/>
            <person name="Sato A."/>
            <person name="Lyhne E.K."/>
            <person name="Kogle M.E."/>
            <person name="Wiebenga A."/>
            <person name="Kun R.S."/>
            <person name="Lubbers R.J."/>
            <person name="Makela M.R."/>
            <person name="Barry K."/>
            <person name="Chovatia M."/>
            <person name="Clum A."/>
            <person name="Daum C."/>
            <person name="Haridas S."/>
            <person name="He G."/>
            <person name="LaButti K."/>
            <person name="Lipzen A."/>
            <person name="Mondo S."/>
            <person name="Pangilinan J."/>
            <person name="Riley R."/>
            <person name="Salamov A."/>
            <person name="Simmons B.A."/>
            <person name="Magnuson J.K."/>
            <person name="Henrissat B."/>
            <person name="Mortensen U.H."/>
            <person name="Larsen T.O."/>
            <person name="De vries R.P."/>
            <person name="Grigoriev I.V."/>
            <person name="Machida M."/>
            <person name="Baker S.E."/>
            <person name="Andersen M.R."/>
        </authorList>
    </citation>
    <scope>NUCLEOTIDE SEQUENCE [LARGE SCALE GENOMIC DNA]</scope>
    <source>
        <strain evidence="1 2">CBS 126849</strain>
    </source>
</reference>
<protein>
    <submittedName>
        <fullName evidence="1">Uncharacterized protein</fullName>
    </submittedName>
</protein>